<evidence type="ECO:0000256" key="3">
    <source>
        <dbReference type="ARBA" id="ARBA00022679"/>
    </source>
</evidence>
<dbReference type="OrthoDB" id="431432at2759"/>
<evidence type="ECO:0000256" key="2">
    <source>
        <dbReference type="ARBA" id="ARBA00009239"/>
    </source>
</evidence>
<keyword evidence="11" id="KW-1185">Reference proteome</keyword>
<evidence type="ECO:0000256" key="8">
    <source>
        <dbReference type="ARBA" id="ARBA00023136"/>
    </source>
</evidence>
<dbReference type="PANTHER" id="PTHR12369">
    <property type="entry name" value="CHONDROITIN SYNTHASE"/>
    <property type="match status" value="1"/>
</dbReference>
<dbReference type="InterPro" id="IPR008428">
    <property type="entry name" value="Chond_GalNAc"/>
</dbReference>
<proteinExistence type="inferred from homology"/>
<accession>A0A1X7UE73</accession>
<keyword evidence="4" id="KW-0812">Transmembrane</keyword>
<reference evidence="11" key="1">
    <citation type="journal article" date="2010" name="Nature">
        <title>The Amphimedon queenslandica genome and the evolution of animal complexity.</title>
        <authorList>
            <person name="Srivastava M."/>
            <person name="Simakov O."/>
            <person name="Chapman J."/>
            <person name="Fahey B."/>
            <person name="Gauthier M.E."/>
            <person name="Mitros T."/>
            <person name="Richards G.S."/>
            <person name="Conaco C."/>
            <person name="Dacre M."/>
            <person name="Hellsten U."/>
            <person name="Larroux C."/>
            <person name="Putnam N.H."/>
            <person name="Stanke M."/>
            <person name="Adamska M."/>
            <person name="Darling A."/>
            <person name="Degnan S.M."/>
            <person name="Oakley T.H."/>
            <person name="Plachetzki D.C."/>
            <person name="Zhai Y."/>
            <person name="Adamski M."/>
            <person name="Calcino A."/>
            <person name="Cummins S.F."/>
            <person name="Goodstein D.M."/>
            <person name="Harris C."/>
            <person name="Jackson D.J."/>
            <person name="Leys S.P."/>
            <person name="Shu S."/>
            <person name="Woodcroft B.J."/>
            <person name="Vervoort M."/>
            <person name="Kosik K.S."/>
            <person name="Manning G."/>
            <person name="Degnan B.M."/>
            <person name="Rokhsar D.S."/>
        </authorList>
    </citation>
    <scope>NUCLEOTIDE SEQUENCE [LARGE SCALE GENOMIC DNA]</scope>
</reference>
<dbReference type="SUPFAM" id="SSF53448">
    <property type="entry name" value="Nucleotide-diphospho-sugar transferases"/>
    <property type="match status" value="1"/>
</dbReference>
<dbReference type="Proteomes" id="UP000007879">
    <property type="component" value="Unassembled WGS sequence"/>
</dbReference>
<dbReference type="Gene3D" id="3.90.550.10">
    <property type="entry name" value="Spore Coat Polysaccharide Biosynthesis Protein SpsA, Chain A"/>
    <property type="match status" value="1"/>
</dbReference>
<dbReference type="GO" id="GO:0032580">
    <property type="term" value="C:Golgi cisterna membrane"/>
    <property type="evidence" value="ECO:0007669"/>
    <property type="project" value="UniProtKB-SubCell"/>
</dbReference>
<dbReference type="EC" id="2.4.1.-" evidence="9"/>
<comment type="similarity">
    <text evidence="2 9">Belongs to the chondroitin N-acetylgalactosaminyltransferase family.</text>
</comment>
<dbReference type="STRING" id="400682.A0A1X7UE73"/>
<dbReference type="PANTHER" id="PTHR12369:SF11">
    <property type="entry name" value="HEXOSYLTRANSFERASE"/>
    <property type="match status" value="1"/>
</dbReference>
<evidence type="ECO:0000256" key="9">
    <source>
        <dbReference type="RuleBase" id="RU364016"/>
    </source>
</evidence>
<keyword evidence="3 9" id="KW-0808">Transferase</keyword>
<sequence length="768" mass="88291">MFGRLFRGRLIFLLFGIGIGAFLGSSITYTLSAACNELRPYHKRDMFGTETRIIDMKDILNKTEKRQDFPAHPSALPSSGSSSSFPSSTIENSLTIALLPSEDSTPDSISAAANTWGRIVSQLVIFVDDSTETLSVPPGVMVNRQFKLPKLNNHPTTLEMLQILRYLHESVYNASEWFLLASDKVYINYYSFQNFLDSLPPEASYVGASSLEISDAFTYCSKKGGVLLSKKALKKLITSYEECIKWAPAIYSWDKGLGKCYAEVMTGGCHPGLETFFLQDDTRIPLVEILNKEDSLLTNAFSLYPISSVERMYSVHYYYATIEYKKYSLKADTAGNMMMEACQELPNALLDEDIVQIGCDLVRGDDQSILDSQKNLIKYRRTTRYRPINHYQYRNWRYFDTNNLYNDETTEPHHHVGLFKYLSREFRRATDQATKEINKKYAPKRYKLRTIINGFVKNDPIFGNDYIIDGKFVDVKHTSAALYERVRIFQPIQNGYTVKPSKNDASELINIVVPISDVTQRCYDYLEMFEKIYSRDDKLRLVLVIFGKNDVHDIEEKINEIRQTTPKVNIVIVKGKGNFSRAQALDQGMMTLEKNDLAFLCDVDMEVNITFFDRCRKNTNQGKMVYYPEVFKMYNSRFLNPDKNARRKHSRFRGHWGGYAFGMLCIYKSDYTKVGGLNTKMMGWGGEDVDLFQKVLKSRIEVLRAPDVGLIHRWHKRSCSKASLTENNYKQCLSSRAEALGDKRPLGHFLYLLQDMYPDLKQKLQIPV</sequence>
<keyword evidence="6" id="KW-1133">Transmembrane helix</keyword>
<evidence type="ECO:0000256" key="5">
    <source>
        <dbReference type="ARBA" id="ARBA00022968"/>
    </source>
</evidence>
<gene>
    <name evidence="10" type="primary">105313530</name>
</gene>
<dbReference type="FunCoup" id="A0A1X7UE73">
    <property type="interactions" value="168"/>
</dbReference>
<dbReference type="InParanoid" id="A0A1X7UE73"/>
<evidence type="ECO:0000313" key="10">
    <source>
        <dbReference type="EnsemblMetazoa" id="Aqu2.1.26259_001"/>
    </source>
</evidence>
<dbReference type="InterPro" id="IPR029044">
    <property type="entry name" value="Nucleotide-diphossugar_trans"/>
</dbReference>
<evidence type="ECO:0000256" key="4">
    <source>
        <dbReference type="ARBA" id="ARBA00022692"/>
    </source>
</evidence>
<keyword evidence="5 9" id="KW-0735">Signal-anchor</keyword>
<evidence type="ECO:0000256" key="7">
    <source>
        <dbReference type="ARBA" id="ARBA00023034"/>
    </source>
</evidence>
<dbReference type="KEGG" id="aqu:105313530"/>
<keyword evidence="7 9" id="KW-0333">Golgi apparatus</keyword>
<evidence type="ECO:0000256" key="6">
    <source>
        <dbReference type="ARBA" id="ARBA00022989"/>
    </source>
</evidence>
<protein>
    <recommendedName>
        <fullName evidence="9">Hexosyltransferase</fullName>
        <ecNumber evidence="9">2.4.1.-</ecNumber>
    </recommendedName>
</protein>
<dbReference type="EnsemblMetazoa" id="Aqu2.1.26259_001">
    <property type="protein sequence ID" value="Aqu2.1.26259_001"/>
    <property type="gene ID" value="Aqu2.1.26259"/>
</dbReference>
<evidence type="ECO:0000256" key="1">
    <source>
        <dbReference type="ARBA" id="ARBA00004447"/>
    </source>
</evidence>
<organism evidence="10">
    <name type="scientific">Amphimedon queenslandica</name>
    <name type="common">Sponge</name>
    <dbReference type="NCBI Taxonomy" id="400682"/>
    <lineage>
        <taxon>Eukaryota</taxon>
        <taxon>Metazoa</taxon>
        <taxon>Porifera</taxon>
        <taxon>Demospongiae</taxon>
        <taxon>Heteroscleromorpha</taxon>
        <taxon>Haplosclerida</taxon>
        <taxon>Niphatidae</taxon>
        <taxon>Amphimedon</taxon>
    </lineage>
</organism>
<dbReference type="GO" id="GO:0008376">
    <property type="term" value="F:acetylgalactosaminyltransferase activity"/>
    <property type="evidence" value="ECO:0007669"/>
    <property type="project" value="InterPro"/>
</dbReference>
<name>A0A1X7UE73_AMPQE</name>
<reference evidence="10" key="2">
    <citation type="submission" date="2017-05" db="UniProtKB">
        <authorList>
            <consortium name="EnsemblMetazoa"/>
        </authorList>
    </citation>
    <scope>IDENTIFICATION</scope>
</reference>
<dbReference type="EnsemblMetazoa" id="XM_011407031.2">
    <property type="protein sequence ID" value="XP_011405333.2"/>
    <property type="gene ID" value="LOC105313530"/>
</dbReference>
<dbReference type="InterPro" id="IPR051227">
    <property type="entry name" value="CS_glycosyltransferase"/>
</dbReference>
<dbReference type="eggNOG" id="KOG3588">
    <property type="taxonomic scope" value="Eukaryota"/>
</dbReference>
<dbReference type="PROSITE" id="PS51257">
    <property type="entry name" value="PROKAR_LIPOPROTEIN"/>
    <property type="match status" value="1"/>
</dbReference>
<dbReference type="AlphaFoldDB" id="A0A1X7UE73"/>
<comment type="subcellular location">
    <subcellularLocation>
        <location evidence="1 9">Golgi apparatus</location>
        <location evidence="1 9">Golgi stack membrane</location>
        <topology evidence="1 9">Single-pass type II membrane protein</topology>
    </subcellularLocation>
</comment>
<dbReference type="Gene3D" id="3.90.550.50">
    <property type="match status" value="1"/>
</dbReference>
<keyword evidence="8" id="KW-0472">Membrane</keyword>
<dbReference type="Pfam" id="PF05679">
    <property type="entry name" value="CHGN"/>
    <property type="match status" value="1"/>
</dbReference>
<evidence type="ECO:0000313" key="11">
    <source>
        <dbReference type="Proteomes" id="UP000007879"/>
    </source>
</evidence>